<dbReference type="GO" id="GO:0006508">
    <property type="term" value="P:proteolysis"/>
    <property type="evidence" value="ECO:0007669"/>
    <property type="project" value="InterPro"/>
</dbReference>
<evidence type="ECO:0000313" key="14">
    <source>
        <dbReference type="Proteomes" id="UP000440694"/>
    </source>
</evidence>
<dbReference type="SUPFAM" id="SSF56601">
    <property type="entry name" value="beta-lactamase/transpeptidase-like"/>
    <property type="match status" value="1"/>
</dbReference>
<name>A0A6I3KHC6_9HYPH</name>
<dbReference type="Proteomes" id="UP000440694">
    <property type="component" value="Unassembled WGS sequence"/>
</dbReference>
<feature type="active site" description="Proton acceptor" evidence="7">
    <location>
        <position position="70"/>
    </location>
</feature>
<evidence type="ECO:0000256" key="4">
    <source>
        <dbReference type="ARBA" id="ARBA00022960"/>
    </source>
</evidence>
<dbReference type="GO" id="GO:0071555">
    <property type="term" value="P:cell wall organization"/>
    <property type="evidence" value="ECO:0007669"/>
    <property type="project" value="UniProtKB-KW"/>
</dbReference>
<proteinExistence type="inferred from homology"/>
<feature type="active site" evidence="7">
    <location>
        <position position="127"/>
    </location>
</feature>
<evidence type="ECO:0000259" key="11">
    <source>
        <dbReference type="Pfam" id="PF00768"/>
    </source>
</evidence>
<organism evidence="13 14">
    <name type="scientific">Hyphomicrobium album</name>
    <dbReference type="NCBI Taxonomy" id="2665159"/>
    <lineage>
        <taxon>Bacteria</taxon>
        <taxon>Pseudomonadati</taxon>
        <taxon>Pseudomonadota</taxon>
        <taxon>Alphaproteobacteria</taxon>
        <taxon>Hyphomicrobiales</taxon>
        <taxon>Hyphomicrobiaceae</taxon>
        <taxon>Hyphomicrobium</taxon>
    </lineage>
</organism>
<keyword evidence="13" id="KW-0121">Carboxypeptidase</keyword>
<dbReference type="PANTHER" id="PTHR21581">
    <property type="entry name" value="D-ALANYL-D-ALANINE CARBOXYPEPTIDASE"/>
    <property type="match status" value="1"/>
</dbReference>
<feature type="domain" description="SPOR" evidence="12">
    <location>
        <begin position="422"/>
        <end position="498"/>
    </location>
</feature>
<feature type="signal peptide" evidence="10">
    <location>
        <begin position="1"/>
        <end position="36"/>
    </location>
</feature>
<evidence type="ECO:0000256" key="10">
    <source>
        <dbReference type="SAM" id="SignalP"/>
    </source>
</evidence>
<dbReference type="EMBL" id="WMBQ01000001">
    <property type="protein sequence ID" value="MTD93783.1"/>
    <property type="molecule type" value="Genomic_DNA"/>
</dbReference>
<accession>A0A6I3KHC6</accession>
<evidence type="ECO:0000256" key="1">
    <source>
        <dbReference type="ARBA" id="ARBA00007164"/>
    </source>
</evidence>
<keyword evidence="4" id="KW-0133">Cell shape</keyword>
<sequence length="501" mass="53369">MYCVSKSQAPARRFASLVVAALALTLTIAATRPVDAADPRAASMVIDANTGAVLHNKGGDEPVYPASLTKMMTLYMTFELIELGRLNYDSKIKMTQEGADAAPSKLDLDAGEELTVVDAIKALVTKSANDVAIALAMHIGGTETNFARLMTRKARELGMQNTTFRNASGLPDPEQKTTARDMITLGLRLQDDFPRHYRLFSTRTFSFRGKTYRNHNSLLTRYQGTDGIKTGYTRASGFNLVSSVRRDGKHVVAAVFGGDTARERNAKMQSLLTSALAKASRQVTRKPALVARAPQPAVAKPPVRVAEAADIAPPPPQAVAPPPPSARERDAAIAVAKVRSVRIGANPPSAAIERVEAASSAPQPVFAVAGAGSAPAFPRFVPETGALKPSTLQAQAAALEQVEPAPAPAPAPRQVAAHSAPRGPFEIQIGAYADSAEAERRMTAARERAGGLLDAYRGVAIPVQNGKLYRARFRGFDATVANTTCSRLKSMQIDCFVTKTE</sequence>
<dbReference type="InterPro" id="IPR001967">
    <property type="entry name" value="Peptidase_S11_N"/>
</dbReference>
<feature type="binding site" evidence="8">
    <location>
        <position position="229"/>
    </location>
    <ligand>
        <name>substrate</name>
    </ligand>
</feature>
<dbReference type="PRINTS" id="PR00725">
    <property type="entry name" value="DADACBPTASE1"/>
</dbReference>
<keyword evidence="14" id="KW-1185">Reference proteome</keyword>
<dbReference type="Pfam" id="PF05036">
    <property type="entry name" value="SPOR"/>
    <property type="match status" value="1"/>
</dbReference>
<keyword evidence="5" id="KW-0573">Peptidoglycan synthesis</keyword>
<dbReference type="InterPro" id="IPR036680">
    <property type="entry name" value="SPOR-like_sf"/>
</dbReference>
<evidence type="ECO:0000259" key="12">
    <source>
        <dbReference type="Pfam" id="PF05036"/>
    </source>
</evidence>
<dbReference type="Gene3D" id="3.30.70.1070">
    <property type="entry name" value="Sporulation related repeat"/>
    <property type="match status" value="1"/>
</dbReference>
<dbReference type="GO" id="GO:0009252">
    <property type="term" value="P:peptidoglycan biosynthetic process"/>
    <property type="evidence" value="ECO:0007669"/>
    <property type="project" value="UniProtKB-KW"/>
</dbReference>
<keyword evidence="3" id="KW-0378">Hydrolase</keyword>
<protein>
    <submittedName>
        <fullName evidence="13">D-alanyl-D-alanine carboxypeptidase</fullName>
    </submittedName>
</protein>
<dbReference type="Gene3D" id="3.40.710.10">
    <property type="entry name" value="DD-peptidase/beta-lactamase superfamily"/>
    <property type="match status" value="1"/>
</dbReference>
<gene>
    <name evidence="13" type="ORF">GIW81_05480</name>
</gene>
<evidence type="ECO:0000313" key="13">
    <source>
        <dbReference type="EMBL" id="MTD93783.1"/>
    </source>
</evidence>
<evidence type="ECO:0000256" key="3">
    <source>
        <dbReference type="ARBA" id="ARBA00022801"/>
    </source>
</evidence>
<reference evidence="13 14" key="1">
    <citation type="submission" date="2019-11" db="EMBL/GenBank/DDBJ databases">
        <title>Identification of a novel strain.</title>
        <authorList>
            <person name="Xu Q."/>
            <person name="Wang G."/>
        </authorList>
    </citation>
    <scope>NUCLEOTIDE SEQUENCE [LARGE SCALE GENOMIC DNA]</scope>
    <source>
        <strain evidence="14">xq</strain>
    </source>
</reference>
<evidence type="ECO:0000256" key="6">
    <source>
        <dbReference type="ARBA" id="ARBA00023316"/>
    </source>
</evidence>
<dbReference type="AlphaFoldDB" id="A0A6I3KHC6"/>
<dbReference type="PANTHER" id="PTHR21581:SF6">
    <property type="entry name" value="TRAFFICKING PROTEIN PARTICLE COMPLEX SUBUNIT 12"/>
    <property type="match status" value="1"/>
</dbReference>
<dbReference type="Pfam" id="PF00768">
    <property type="entry name" value="Peptidase_S11"/>
    <property type="match status" value="1"/>
</dbReference>
<feature type="domain" description="Peptidase S11 D-alanyl-D-alanine carboxypeptidase A N-terminal" evidence="11">
    <location>
        <begin position="42"/>
        <end position="259"/>
    </location>
</feature>
<dbReference type="InterPro" id="IPR012338">
    <property type="entry name" value="Beta-lactam/transpept-like"/>
</dbReference>
<evidence type="ECO:0000256" key="8">
    <source>
        <dbReference type="PIRSR" id="PIRSR618044-2"/>
    </source>
</evidence>
<keyword evidence="2 10" id="KW-0732">Signal</keyword>
<evidence type="ECO:0000256" key="2">
    <source>
        <dbReference type="ARBA" id="ARBA00022729"/>
    </source>
</evidence>
<dbReference type="GO" id="GO:0042834">
    <property type="term" value="F:peptidoglycan binding"/>
    <property type="evidence" value="ECO:0007669"/>
    <property type="project" value="InterPro"/>
</dbReference>
<evidence type="ECO:0000256" key="5">
    <source>
        <dbReference type="ARBA" id="ARBA00022984"/>
    </source>
</evidence>
<evidence type="ECO:0000256" key="9">
    <source>
        <dbReference type="RuleBase" id="RU004016"/>
    </source>
</evidence>
<keyword evidence="6" id="KW-0961">Cell wall biogenesis/degradation</keyword>
<feature type="chain" id="PRO_5026019157" evidence="10">
    <location>
        <begin position="37"/>
        <end position="501"/>
    </location>
</feature>
<evidence type="ECO:0000256" key="7">
    <source>
        <dbReference type="PIRSR" id="PIRSR618044-1"/>
    </source>
</evidence>
<feature type="active site" description="Proton acceptor" evidence="7">
    <location>
        <position position="67"/>
    </location>
</feature>
<dbReference type="GO" id="GO:0008360">
    <property type="term" value="P:regulation of cell shape"/>
    <property type="evidence" value="ECO:0007669"/>
    <property type="project" value="UniProtKB-KW"/>
</dbReference>
<dbReference type="InterPro" id="IPR018044">
    <property type="entry name" value="Peptidase_S11"/>
</dbReference>
<keyword evidence="13" id="KW-0645">Protease</keyword>
<dbReference type="GO" id="GO:0009002">
    <property type="term" value="F:serine-type D-Ala-D-Ala carboxypeptidase activity"/>
    <property type="evidence" value="ECO:0007669"/>
    <property type="project" value="InterPro"/>
</dbReference>
<comment type="similarity">
    <text evidence="1 9">Belongs to the peptidase S11 family.</text>
</comment>
<comment type="caution">
    <text evidence="13">The sequence shown here is derived from an EMBL/GenBank/DDBJ whole genome shotgun (WGS) entry which is preliminary data.</text>
</comment>
<dbReference type="InterPro" id="IPR007730">
    <property type="entry name" value="SPOR-like_dom"/>
</dbReference>